<gene>
    <name evidence="1" type="ORF">OCBIM_22021401mg</name>
</gene>
<reference evidence="1" key="1">
    <citation type="submission" date="2015-07" db="EMBL/GenBank/DDBJ databases">
        <title>MeaNS - Measles Nucleotide Surveillance Program.</title>
        <authorList>
            <person name="Tran T."/>
            <person name="Druce J."/>
        </authorList>
    </citation>
    <scope>NUCLEOTIDE SEQUENCE</scope>
    <source>
        <strain evidence="1">UCB-OBI-ISO-001</strain>
        <tissue evidence="1">Gonad</tissue>
    </source>
</reference>
<organism evidence="1">
    <name type="scientific">Octopus bimaculoides</name>
    <name type="common">California two-spotted octopus</name>
    <dbReference type="NCBI Taxonomy" id="37653"/>
    <lineage>
        <taxon>Eukaryota</taxon>
        <taxon>Metazoa</taxon>
        <taxon>Spiralia</taxon>
        <taxon>Lophotrochozoa</taxon>
        <taxon>Mollusca</taxon>
        <taxon>Cephalopoda</taxon>
        <taxon>Coleoidea</taxon>
        <taxon>Octopodiformes</taxon>
        <taxon>Octopoda</taxon>
        <taxon>Incirrata</taxon>
        <taxon>Octopodidae</taxon>
        <taxon>Octopus</taxon>
    </lineage>
</organism>
<accession>A0A0L8FGR2</accession>
<dbReference type="EMBL" id="KQ432116">
    <property type="protein sequence ID" value="KOF62893.1"/>
    <property type="molecule type" value="Genomic_DNA"/>
</dbReference>
<name>A0A0L8FGR2_OCTBM</name>
<proteinExistence type="predicted"/>
<sequence length="55" mass="6248">MVLVKNGCIVCVVICQKKHPELVQYLFQHTSCKTNSEMYILTVVSETINSLYCPV</sequence>
<protein>
    <submittedName>
        <fullName evidence="1">Uncharacterized protein</fullName>
    </submittedName>
</protein>
<dbReference type="AlphaFoldDB" id="A0A0L8FGR2"/>
<evidence type="ECO:0000313" key="1">
    <source>
        <dbReference type="EMBL" id="KOF62893.1"/>
    </source>
</evidence>